<dbReference type="InterPro" id="IPR027791">
    <property type="entry name" value="Galactosyl_T_C"/>
</dbReference>
<reference evidence="5" key="1">
    <citation type="submission" date="2016-10" db="EMBL/GenBank/DDBJ databases">
        <authorList>
            <person name="Varghese N."/>
            <person name="Submissions S."/>
        </authorList>
    </citation>
    <scope>NUCLEOTIDE SEQUENCE [LARGE SCALE GENOMIC DNA]</scope>
    <source>
        <strain evidence="5">DSM 24450</strain>
    </source>
</reference>
<sequence length="277" mass="32733">MKVFISIIVPCYNQAQFLDEALQSVLAQTYTNWECIIVNDGSPDNTEEIALAWCYKYKRFKYIKTKNKGVSHARNTGIESAIGEYILPLDADDKIGAQYLELAIEAFKTDDSLKVVYCEAEKFGDEIGYWNLEPYSFKKLCHRNVIFCTALFKKRDWIFVGGYDESMYLGWEDWDFWISILKNGGTVKRLSYIGFYYRIKKESRSKNLNKNTEEKIYKYLSLKHVEVLLNQFGSFHKLKNEIEIINYRYSKSLKSRKFAINIFCKNFFGIYMFKNFR</sequence>
<evidence type="ECO:0000259" key="3">
    <source>
        <dbReference type="Pfam" id="PF02709"/>
    </source>
</evidence>
<name>A0A1I6SNV3_9FLAO</name>
<dbReference type="Proteomes" id="UP000199312">
    <property type="component" value="Unassembled WGS sequence"/>
</dbReference>
<dbReference type="CDD" id="cd00761">
    <property type="entry name" value="Glyco_tranf_GTA_type"/>
    <property type="match status" value="1"/>
</dbReference>
<dbReference type="PANTHER" id="PTHR43685:SF2">
    <property type="entry name" value="GLYCOSYLTRANSFERASE 2-LIKE DOMAIN-CONTAINING PROTEIN"/>
    <property type="match status" value="1"/>
</dbReference>
<proteinExistence type="predicted"/>
<evidence type="ECO:0000313" key="5">
    <source>
        <dbReference type="Proteomes" id="UP000199312"/>
    </source>
</evidence>
<dbReference type="InterPro" id="IPR001173">
    <property type="entry name" value="Glyco_trans_2-like"/>
</dbReference>
<dbReference type="SUPFAM" id="SSF53448">
    <property type="entry name" value="Nucleotide-diphospho-sugar transferases"/>
    <property type="match status" value="1"/>
</dbReference>
<dbReference type="EMBL" id="FOZP01000010">
    <property type="protein sequence ID" value="SFS78606.1"/>
    <property type="molecule type" value="Genomic_DNA"/>
</dbReference>
<dbReference type="OrthoDB" id="597270at2"/>
<organism evidence="4 5">
    <name type="scientific">Lutibacter maritimus</name>
    <dbReference type="NCBI Taxonomy" id="593133"/>
    <lineage>
        <taxon>Bacteria</taxon>
        <taxon>Pseudomonadati</taxon>
        <taxon>Bacteroidota</taxon>
        <taxon>Flavobacteriia</taxon>
        <taxon>Flavobacteriales</taxon>
        <taxon>Flavobacteriaceae</taxon>
        <taxon>Lutibacter</taxon>
    </lineage>
</organism>
<evidence type="ECO:0000256" key="1">
    <source>
        <dbReference type="ARBA" id="ARBA00022679"/>
    </source>
</evidence>
<evidence type="ECO:0000313" key="4">
    <source>
        <dbReference type="EMBL" id="SFS78606.1"/>
    </source>
</evidence>
<dbReference type="InterPro" id="IPR029044">
    <property type="entry name" value="Nucleotide-diphossugar_trans"/>
</dbReference>
<dbReference type="Pfam" id="PF02709">
    <property type="entry name" value="Glyco_transf_7C"/>
    <property type="match status" value="1"/>
</dbReference>
<dbReference type="RefSeq" id="WP_090230021.1">
    <property type="nucleotide sequence ID" value="NZ_FOZP01000010.1"/>
</dbReference>
<gene>
    <name evidence="4" type="ORF">SAMN04488006_0008</name>
</gene>
<evidence type="ECO:0000259" key="2">
    <source>
        <dbReference type="Pfam" id="PF00535"/>
    </source>
</evidence>
<feature type="domain" description="Galactosyltransferase C-terminal" evidence="3">
    <location>
        <begin position="148"/>
        <end position="201"/>
    </location>
</feature>
<keyword evidence="5" id="KW-1185">Reference proteome</keyword>
<keyword evidence="1 4" id="KW-0808">Transferase</keyword>
<dbReference type="Gene3D" id="3.90.550.10">
    <property type="entry name" value="Spore Coat Polysaccharide Biosynthesis Protein SpsA, Chain A"/>
    <property type="match status" value="1"/>
</dbReference>
<dbReference type="InterPro" id="IPR050834">
    <property type="entry name" value="Glycosyltransf_2"/>
</dbReference>
<dbReference type="AlphaFoldDB" id="A0A1I6SNV3"/>
<dbReference type="PANTHER" id="PTHR43685">
    <property type="entry name" value="GLYCOSYLTRANSFERASE"/>
    <property type="match status" value="1"/>
</dbReference>
<feature type="domain" description="Glycosyltransferase 2-like" evidence="2">
    <location>
        <begin position="6"/>
        <end position="133"/>
    </location>
</feature>
<protein>
    <submittedName>
        <fullName evidence="4">Glycosyltransferase involved in cell wall bisynthesis</fullName>
    </submittedName>
</protein>
<dbReference type="Pfam" id="PF00535">
    <property type="entry name" value="Glycos_transf_2"/>
    <property type="match status" value="1"/>
</dbReference>
<dbReference type="GO" id="GO:0016740">
    <property type="term" value="F:transferase activity"/>
    <property type="evidence" value="ECO:0007669"/>
    <property type="project" value="UniProtKB-KW"/>
</dbReference>
<accession>A0A1I6SNV3</accession>
<dbReference type="STRING" id="593133.SAMN04488006_0008"/>